<evidence type="ECO:0000313" key="2">
    <source>
        <dbReference type="EMBL" id="MBB6390475.1"/>
    </source>
</evidence>
<dbReference type="RefSeq" id="WP_184749721.1">
    <property type="nucleotide sequence ID" value="NZ_BAAAJR010000003.1"/>
</dbReference>
<name>A0A7X0FNV2_9MICO</name>
<evidence type="ECO:0000313" key="3">
    <source>
        <dbReference type="Proteomes" id="UP000537775"/>
    </source>
</evidence>
<feature type="transmembrane region" description="Helical" evidence="1">
    <location>
        <begin position="27"/>
        <end position="47"/>
    </location>
</feature>
<evidence type="ECO:0000256" key="1">
    <source>
        <dbReference type="SAM" id="Phobius"/>
    </source>
</evidence>
<dbReference type="EMBL" id="JACHML010000001">
    <property type="protein sequence ID" value="MBB6390475.1"/>
    <property type="molecule type" value="Genomic_DNA"/>
</dbReference>
<protein>
    <submittedName>
        <fullName evidence="2">Uncharacterized protein</fullName>
    </submittedName>
</protein>
<comment type="caution">
    <text evidence="2">The sequence shown here is derived from an EMBL/GenBank/DDBJ whole genome shotgun (WGS) entry which is preliminary data.</text>
</comment>
<dbReference type="AlphaFoldDB" id="A0A7X0FNV2"/>
<accession>A0A7X0FNV2</accession>
<reference evidence="2 3" key="1">
    <citation type="submission" date="2020-08" db="EMBL/GenBank/DDBJ databases">
        <title>Sequencing the genomes of 1000 actinobacteria strains.</title>
        <authorList>
            <person name="Klenk H.-P."/>
        </authorList>
    </citation>
    <scope>NUCLEOTIDE SEQUENCE [LARGE SCALE GENOMIC DNA]</scope>
    <source>
        <strain evidence="2 3">DSM 12511</strain>
    </source>
</reference>
<keyword evidence="1" id="KW-0472">Membrane</keyword>
<proteinExistence type="predicted"/>
<keyword evidence="1" id="KW-0812">Transmembrane</keyword>
<sequence>MFILYAVLFIAGLYLFGLAFNLAEYNALVFFAGILCISLAMALPFHFTRHE</sequence>
<dbReference type="Proteomes" id="UP000537775">
    <property type="component" value="Unassembled WGS sequence"/>
</dbReference>
<keyword evidence="3" id="KW-1185">Reference proteome</keyword>
<keyword evidence="1" id="KW-1133">Transmembrane helix</keyword>
<gene>
    <name evidence="2" type="ORF">HD594_000788</name>
</gene>
<organism evidence="2 3">
    <name type="scientific">Microbacterium thalassium</name>
    <dbReference type="NCBI Taxonomy" id="362649"/>
    <lineage>
        <taxon>Bacteria</taxon>
        <taxon>Bacillati</taxon>
        <taxon>Actinomycetota</taxon>
        <taxon>Actinomycetes</taxon>
        <taxon>Micrococcales</taxon>
        <taxon>Microbacteriaceae</taxon>
        <taxon>Microbacterium</taxon>
    </lineage>
</organism>